<dbReference type="AlphaFoldDB" id="A0A7L9QEA9"/>
<feature type="signal peptide" evidence="2">
    <location>
        <begin position="1"/>
        <end position="18"/>
    </location>
</feature>
<evidence type="ECO:0000256" key="1">
    <source>
        <dbReference type="SAM" id="MobiDB-lite"/>
    </source>
</evidence>
<protein>
    <submittedName>
        <fullName evidence="3">Putative extracellular protein CSOL_086</fullName>
    </submittedName>
</protein>
<accession>A0A7L9QEA9</accession>
<reference evidence="3" key="1">
    <citation type="journal article" date="2020" name="Microb. Ecol.">
        <title>The Under-explored Extracellular Proteome of Aero-Terrestrial Microalgae Provides Clues on Different Mechanisms of Desiccation Tolerance in Non-Model Organisms.</title>
        <authorList>
            <person name="Gonzalez-Hourcade M."/>
            <person name="Del Campo E.M."/>
            <person name="Casano L.M."/>
        </authorList>
    </citation>
    <scope>NUCLEOTIDE SEQUENCE</scope>
    <source>
        <strain evidence="3">SAG 216-12</strain>
    </source>
</reference>
<sequence>MGLFLLAALAFCIASSNAQLAPAITGPATGTCGAVPILYGTSGAGTAKVQTFVSPAPLFISSCFPTATDTYVYSLGVSQQSNYILPGPAVRNIYHVDTGASDYSPAFGYRDTPSLDLTMAVPNSGTSPLPVPAGLLDVTLTYVASSSNSECANASNTLTSAFLIQAPTATSVSGPLASTAGDSSFKLFINVTYAAASIQLPFSDPAVVQTGTVAVTNTADGSPLNGTTSIASFGPGFVTYGFTPSSPVSAGAYSVGAAYTSNSNYVLGSSTTTPFTFVVTPPVTTAPVPTSTPATTPAMTSKPPAPTTPTPSTKTPVQTPTPTPTVNPAVAAALAKLKADLAKLPKTTGIARIQLLVQIARDYAALAAAQAAAAG</sequence>
<feature type="region of interest" description="Disordered" evidence="1">
    <location>
        <begin position="286"/>
        <end position="323"/>
    </location>
</feature>
<feature type="chain" id="PRO_5029805375" evidence="2">
    <location>
        <begin position="19"/>
        <end position="375"/>
    </location>
</feature>
<name>A0A7L9QEA9_9CHLO</name>
<dbReference type="EMBL" id="MT438920">
    <property type="protein sequence ID" value="QOL01167.1"/>
    <property type="molecule type" value="mRNA"/>
</dbReference>
<keyword evidence="2" id="KW-0732">Signal</keyword>
<feature type="compositionally biased region" description="Low complexity" evidence="1">
    <location>
        <begin position="286"/>
        <end position="302"/>
    </location>
</feature>
<evidence type="ECO:0000256" key="2">
    <source>
        <dbReference type="SAM" id="SignalP"/>
    </source>
</evidence>
<evidence type="ECO:0000313" key="3">
    <source>
        <dbReference type="EMBL" id="QOL01167.1"/>
    </source>
</evidence>
<proteinExistence type="evidence at transcript level"/>
<organism evidence="3">
    <name type="scientific">Pseudococcomyxa simplex</name>
    <dbReference type="NCBI Taxonomy" id="464287"/>
    <lineage>
        <taxon>Eukaryota</taxon>
        <taxon>Viridiplantae</taxon>
        <taxon>Chlorophyta</taxon>
        <taxon>core chlorophytes</taxon>
        <taxon>Trebouxiophyceae</taxon>
        <taxon>Chlorellales</taxon>
        <taxon>Oocystaceae</taxon>
        <taxon>Pseudococcomyxa</taxon>
    </lineage>
</organism>
<feature type="non-terminal residue" evidence="3">
    <location>
        <position position="375"/>
    </location>
</feature>